<dbReference type="Gene3D" id="3.30.160.190">
    <property type="entry name" value="atu1810 like domain"/>
    <property type="match status" value="1"/>
</dbReference>
<evidence type="ECO:0000313" key="1">
    <source>
        <dbReference type="EMBL" id="GMR46205.1"/>
    </source>
</evidence>
<dbReference type="EMBL" id="BTRK01000004">
    <property type="protein sequence ID" value="GMR46205.1"/>
    <property type="molecule type" value="Genomic_DNA"/>
</dbReference>
<feature type="non-terminal residue" evidence="1">
    <location>
        <position position="114"/>
    </location>
</feature>
<accession>A0AAN5CKN4</accession>
<dbReference type="Proteomes" id="UP001328107">
    <property type="component" value="Unassembled WGS sequence"/>
</dbReference>
<organism evidence="1 2">
    <name type="scientific">Pristionchus mayeri</name>
    <dbReference type="NCBI Taxonomy" id="1317129"/>
    <lineage>
        <taxon>Eukaryota</taxon>
        <taxon>Metazoa</taxon>
        <taxon>Ecdysozoa</taxon>
        <taxon>Nematoda</taxon>
        <taxon>Chromadorea</taxon>
        <taxon>Rhabditida</taxon>
        <taxon>Rhabditina</taxon>
        <taxon>Diplogasteromorpha</taxon>
        <taxon>Diplogasteroidea</taxon>
        <taxon>Neodiplogasteridae</taxon>
        <taxon>Pristionchus</taxon>
    </lineage>
</organism>
<proteinExistence type="predicted"/>
<dbReference type="AlphaFoldDB" id="A0AAN5CKN4"/>
<gene>
    <name evidence="1" type="ORF">PMAYCL1PPCAC_16400</name>
</gene>
<sequence length="114" mass="13169">RNFTPSSLSFIYRSFNTPVHISRGIRQLERMLRWTPEQEKLPRVAHVYQHPIGGAMVWKIEIDNGGCLEKDMIGDTLTDALSDAYQLEVHRMHFSTKDDALALCQKNNWVVVLD</sequence>
<protein>
    <submittedName>
        <fullName evidence="1">Uncharacterized protein</fullName>
    </submittedName>
</protein>
<name>A0AAN5CKN4_9BILA</name>
<evidence type="ECO:0000313" key="2">
    <source>
        <dbReference type="Proteomes" id="UP001328107"/>
    </source>
</evidence>
<feature type="non-terminal residue" evidence="1">
    <location>
        <position position="1"/>
    </location>
</feature>
<comment type="caution">
    <text evidence="1">The sequence shown here is derived from an EMBL/GenBank/DDBJ whole genome shotgun (WGS) entry which is preliminary data.</text>
</comment>
<reference evidence="2" key="1">
    <citation type="submission" date="2022-10" db="EMBL/GenBank/DDBJ databases">
        <title>Genome assembly of Pristionchus species.</title>
        <authorList>
            <person name="Yoshida K."/>
            <person name="Sommer R.J."/>
        </authorList>
    </citation>
    <scope>NUCLEOTIDE SEQUENCE [LARGE SCALE GENOMIC DNA]</scope>
    <source>
        <strain evidence="2">RS5460</strain>
    </source>
</reference>
<dbReference type="InterPro" id="IPR038532">
    <property type="entry name" value="NDUFS4-like_sf"/>
</dbReference>
<keyword evidence="2" id="KW-1185">Reference proteome</keyword>